<organism evidence="2 3">
    <name type="scientific">Plectosphaerella cucumerina</name>
    <dbReference type="NCBI Taxonomy" id="40658"/>
    <lineage>
        <taxon>Eukaryota</taxon>
        <taxon>Fungi</taxon>
        <taxon>Dikarya</taxon>
        <taxon>Ascomycota</taxon>
        <taxon>Pezizomycotina</taxon>
        <taxon>Sordariomycetes</taxon>
        <taxon>Hypocreomycetidae</taxon>
        <taxon>Glomerellales</taxon>
        <taxon>Plectosphaerellaceae</taxon>
        <taxon>Plectosphaerella</taxon>
    </lineage>
</organism>
<evidence type="ECO:0000313" key="2">
    <source>
        <dbReference type="EMBL" id="KAH7361516.1"/>
    </source>
</evidence>
<dbReference type="PANTHER" id="PTHR28042:SF1">
    <property type="entry name" value="E3 UBIQUITIN-PROTEIN LIGASE COMPLEX SLX5-SLX8 SUBUNIT SLX5"/>
    <property type="match status" value="1"/>
</dbReference>
<dbReference type="GO" id="GO:0033768">
    <property type="term" value="C:SUMO-targeted ubiquitin ligase complex"/>
    <property type="evidence" value="ECO:0007669"/>
    <property type="project" value="TreeGrafter"/>
</dbReference>
<sequence length="791" mass="88724">MSLQPRSSTERLTPEYRPPDRDPSPLDFPLDDVLPYDYESDSFTAISGSEEGEEDEEGFGDSPASFLSDTPDFDIVAAVDRSIADAELNLLLIQGEHRMQMQNRRDDMEAQHREAMLLCRRVADLEHRLEVLSVQVRQLNQDEAPERGIRDSGGPSSFSAAAQSNIQPLVVGGEQIAPPTSEQEIAALARDHDLAKTLKRRFEGIDGRIGQVDKGLTANDDGPPYIFNAVDRRHLTDRNVCQAVDQMLDGRTFDQLFEGEAESERGFGFDDHPTLQEITTDMFLRVAEVVKLENGLEREIFSRLRAAEVRLQSLNDEALAAPLRHKINWLHQQKENLRRLQREARINPDLNPNPTRDPFWPPFAYPAGRPTVQAPVTFRTREQFLPMLRVWADRNDVSPLDRDPAVSLVHARYRLWQTRRAADILAGVAVPPLRPIWREGDEESDYEDPFQSSSPVFEAAPPVQRRSTRNARDQLVNVEIARPRDGPRERRAPPTLPTNVIDLVDLTDEPDSPVIVTGARPIRHPSRNLRRHDFQVNPPPLIRSDSSLLGGNRGRPNGPQEVIDLTEDDPEPQRRGGGYQGWRARADLHANARARAREANQHRHLNFDLLSGPSHANNLESLRRSFAAQRTNLLGLLNPFLAASRAGAFDPIGPVNLHYEFHAFNGRRDASPKPAAEVPQPARPGFTRDTDPETAFVCPGCNEELAYDPDEAPATGPTRSKAKRSRSEHHFWALKSCGHVYCSDCFENRKPVAKRARIFPAAEGGSTAPTCCVDDCNTLVLAKANWVGIYM</sequence>
<dbReference type="Proteomes" id="UP000813385">
    <property type="component" value="Unassembled WGS sequence"/>
</dbReference>
<accession>A0A8K0THG0</accession>
<feature type="compositionally biased region" description="Acidic residues" evidence="1">
    <location>
        <begin position="50"/>
        <end position="59"/>
    </location>
</feature>
<protein>
    <submittedName>
        <fullName evidence="2">Uncharacterized protein</fullName>
    </submittedName>
</protein>
<keyword evidence="3" id="KW-1185">Reference proteome</keyword>
<feature type="region of interest" description="Disordered" evidence="1">
    <location>
        <begin position="526"/>
        <end position="579"/>
    </location>
</feature>
<comment type="caution">
    <text evidence="2">The sequence shown here is derived from an EMBL/GenBank/DDBJ whole genome shotgun (WGS) entry which is preliminary data.</text>
</comment>
<dbReference type="GO" id="GO:0004842">
    <property type="term" value="F:ubiquitin-protein transferase activity"/>
    <property type="evidence" value="ECO:0007669"/>
    <property type="project" value="TreeGrafter"/>
</dbReference>
<proteinExistence type="predicted"/>
<feature type="region of interest" description="Disordered" evidence="1">
    <location>
        <begin position="668"/>
        <end position="689"/>
    </location>
</feature>
<evidence type="ECO:0000256" key="1">
    <source>
        <dbReference type="SAM" id="MobiDB-lite"/>
    </source>
</evidence>
<feature type="compositionally biased region" description="Basic and acidic residues" evidence="1">
    <location>
        <begin position="8"/>
        <end position="24"/>
    </location>
</feature>
<dbReference type="EMBL" id="JAGPXD010000003">
    <property type="protein sequence ID" value="KAH7361516.1"/>
    <property type="molecule type" value="Genomic_DNA"/>
</dbReference>
<reference evidence="2" key="1">
    <citation type="journal article" date="2021" name="Nat. Commun.">
        <title>Genetic determinants of endophytism in the Arabidopsis root mycobiome.</title>
        <authorList>
            <person name="Mesny F."/>
            <person name="Miyauchi S."/>
            <person name="Thiergart T."/>
            <person name="Pickel B."/>
            <person name="Atanasova L."/>
            <person name="Karlsson M."/>
            <person name="Huettel B."/>
            <person name="Barry K.W."/>
            <person name="Haridas S."/>
            <person name="Chen C."/>
            <person name="Bauer D."/>
            <person name="Andreopoulos W."/>
            <person name="Pangilinan J."/>
            <person name="LaButti K."/>
            <person name="Riley R."/>
            <person name="Lipzen A."/>
            <person name="Clum A."/>
            <person name="Drula E."/>
            <person name="Henrissat B."/>
            <person name="Kohler A."/>
            <person name="Grigoriev I.V."/>
            <person name="Martin F.M."/>
            <person name="Hacquard S."/>
        </authorList>
    </citation>
    <scope>NUCLEOTIDE SEQUENCE</scope>
    <source>
        <strain evidence="2">MPI-CAGE-AT-0016</strain>
    </source>
</reference>
<name>A0A8K0THG0_9PEZI</name>
<gene>
    <name evidence="2" type="ORF">B0T11DRAFT_327693</name>
</gene>
<feature type="region of interest" description="Disordered" evidence="1">
    <location>
        <begin position="1"/>
        <end position="66"/>
    </location>
</feature>
<feature type="region of interest" description="Disordered" evidence="1">
    <location>
        <begin position="440"/>
        <end position="469"/>
    </location>
</feature>
<dbReference type="OrthoDB" id="2398441at2759"/>
<evidence type="ECO:0000313" key="3">
    <source>
        <dbReference type="Proteomes" id="UP000813385"/>
    </source>
</evidence>
<dbReference type="InterPro" id="IPR038886">
    <property type="entry name" value="E3_SLX5/Rfp1"/>
</dbReference>
<dbReference type="PANTHER" id="PTHR28042">
    <property type="entry name" value="E3 UBIQUITIN-PROTEIN LIGASE COMPLEX SLX5-SLX8 SUBUNIT SLX5"/>
    <property type="match status" value="1"/>
</dbReference>
<dbReference type="AlphaFoldDB" id="A0A8K0THG0"/>